<evidence type="ECO:0000256" key="2">
    <source>
        <dbReference type="ARBA" id="ARBA00022490"/>
    </source>
</evidence>
<dbReference type="GO" id="GO:0001725">
    <property type="term" value="C:stress fiber"/>
    <property type="evidence" value="ECO:0007669"/>
    <property type="project" value="TreeGrafter"/>
</dbReference>
<evidence type="ECO:0000259" key="4">
    <source>
        <dbReference type="PROSITE" id="PS50106"/>
    </source>
</evidence>
<dbReference type="Proteomes" id="UP000663872">
    <property type="component" value="Unassembled WGS sequence"/>
</dbReference>
<dbReference type="GO" id="GO:0005912">
    <property type="term" value="C:adherens junction"/>
    <property type="evidence" value="ECO:0007669"/>
    <property type="project" value="TreeGrafter"/>
</dbReference>
<dbReference type="AlphaFoldDB" id="A0A818KTA1"/>
<feature type="domain" description="PDZ" evidence="4">
    <location>
        <begin position="2"/>
        <end position="72"/>
    </location>
</feature>
<dbReference type="GO" id="GO:0030018">
    <property type="term" value="C:Z disc"/>
    <property type="evidence" value="ECO:0007669"/>
    <property type="project" value="TreeGrafter"/>
</dbReference>
<keyword evidence="2" id="KW-0963">Cytoplasm</keyword>
<dbReference type="Gene3D" id="2.30.42.10">
    <property type="match status" value="1"/>
</dbReference>
<gene>
    <name evidence="5" type="ORF">GRG538_LOCUS20489</name>
</gene>
<name>A0A818KTA1_9BILA</name>
<protein>
    <recommendedName>
        <fullName evidence="4">PDZ domain-containing protein</fullName>
    </recommendedName>
</protein>
<dbReference type="GO" id="GO:0003779">
    <property type="term" value="F:actin binding"/>
    <property type="evidence" value="ECO:0007669"/>
    <property type="project" value="TreeGrafter"/>
</dbReference>
<accession>A0A818KTA1</accession>
<dbReference type="GO" id="GO:0030036">
    <property type="term" value="P:actin cytoskeleton organization"/>
    <property type="evidence" value="ECO:0007669"/>
    <property type="project" value="TreeGrafter"/>
</dbReference>
<organism evidence="5 6">
    <name type="scientific">Rotaria socialis</name>
    <dbReference type="NCBI Taxonomy" id="392032"/>
    <lineage>
        <taxon>Eukaryota</taxon>
        <taxon>Metazoa</taxon>
        <taxon>Spiralia</taxon>
        <taxon>Gnathifera</taxon>
        <taxon>Rotifera</taxon>
        <taxon>Eurotatoria</taxon>
        <taxon>Bdelloidea</taxon>
        <taxon>Philodinida</taxon>
        <taxon>Philodinidae</taxon>
        <taxon>Rotaria</taxon>
    </lineage>
</organism>
<dbReference type="PROSITE" id="PS50106">
    <property type="entry name" value="PDZ"/>
    <property type="match status" value="1"/>
</dbReference>
<comment type="subcellular location">
    <subcellularLocation>
        <location evidence="1">Cytoplasm</location>
    </subcellularLocation>
</comment>
<evidence type="ECO:0000256" key="3">
    <source>
        <dbReference type="ARBA" id="ARBA00023038"/>
    </source>
</evidence>
<dbReference type="GO" id="GO:0051371">
    <property type="term" value="F:muscle alpha-actinin binding"/>
    <property type="evidence" value="ECO:0007669"/>
    <property type="project" value="TreeGrafter"/>
</dbReference>
<dbReference type="GO" id="GO:0061061">
    <property type="term" value="P:muscle structure development"/>
    <property type="evidence" value="ECO:0007669"/>
    <property type="project" value="TreeGrafter"/>
</dbReference>
<feature type="non-terminal residue" evidence="5">
    <location>
        <position position="1"/>
    </location>
</feature>
<reference evidence="5" key="1">
    <citation type="submission" date="2021-02" db="EMBL/GenBank/DDBJ databases">
        <authorList>
            <person name="Nowell W R."/>
        </authorList>
    </citation>
    <scope>NUCLEOTIDE SEQUENCE</scope>
</reference>
<dbReference type="SMART" id="SM00228">
    <property type="entry name" value="PDZ"/>
    <property type="match status" value="1"/>
</dbReference>
<dbReference type="InterPro" id="IPR050604">
    <property type="entry name" value="PDZ-LIM_domain"/>
</dbReference>
<dbReference type="SUPFAM" id="SSF50156">
    <property type="entry name" value="PDZ domain-like"/>
    <property type="match status" value="1"/>
</dbReference>
<keyword evidence="3" id="KW-0479">Metal-binding</keyword>
<keyword evidence="3" id="KW-0440">LIM domain</keyword>
<dbReference type="GO" id="GO:0031941">
    <property type="term" value="C:filamentous actin"/>
    <property type="evidence" value="ECO:0007669"/>
    <property type="project" value="TreeGrafter"/>
</dbReference>
<dbReference type="InterPro" id="IPR036034">
    <property type="entry name" value="PDZ_sf"/>
</dbReference>
<dbReference type="Pfam" id="PF00595">
    <property type="entry name" value="PDZ"/>
    <property type="match status" value="1"/>
</dbReference>
<keyword evidence="3" id="KW-0862">Zinc</keyword>
<evidence type="ECO:0000313" key="5">
    <source>
        <dbReference type="EMBL" id="CAF3556099.1"/>
    </source>
</evidence>
<comment type="caution">
    <text evidence="5">The sequence shown here is derived from an EMBL/GenBank/DDBJ whole genome shotgun (WGS) entry which is preliminary data.</text>
</comment>
<evidence type="ECO:0000313" key="6">
    <source>
        <dbReference type="Proteomes" id="UP000663872"/>
    </source>
</evidence>
<evidence type="ECO:0000256" key="1">
    <source>
        <dbReference type="ARBA" id="ARBA00004496"/>
    </source>
</evidence>
<proteinExistence type="predicted"/>
<dbReference type="PANTHER" id="PTHR24214:SF38">
    <property type="entry name" value="PDZ AND LIM DOMAIN PROTEIN ZASP-RELATED"/>
    <property type="match status" value="1"/>
</dbReference>
<dbReference type="EMBL" id="CAJNYT010003386">
    <property type="protein sequence ID" value="CAF3556099.1"/>
    <property type="molecule type" value="Genomic_DNA"/>
</dbReference>
<dbReference type="InterPro" id="IPR001478">
    <property type="entry name" value="PDZ"/>
</dbReference>
<dbReference type="PANTHER" id="PTHR24214">
    <property type="entry name" value="PDZ AND LIM DOMAIN PROTEIN ZASP"/>
    <property type="match status" value="1"/>
</dbReference>
<sequence length="141" mass="15922">VPVFLDRSSLDQSWGFRLQGGIDYRLPLSIKKVSPNTPSHNKLYAGDGVTAINGQDASSMKHEDAENLLRNALQIQLTVRRDHCHPCEPEEIQIRKFKEAVEIRAINETTPIPQIYDEEATRINLSTLSIASLLSRREISQ</sequence>